<keyword evidence="3" id="KW-1185">Reference proteome</keyword>
<dbReference type="EMBL" id="CP060096">
    <property type="protein sequence ID" value="QSZ26458.1"/>
    <property type="molecule type" value="Genomic_DNA"/>
</dbReference>
<dbReference type="RefSeq" id="WP_284679130.1">
    <property type="nucleotide sequence ID" value="NZ_CP060096.1"/>
</dbReference>
<proteinExistence type="predicted"/>
<organism evidence="2 3">
    <name type="scientific">Aceticella autotrophica</name>
    <dbReference type="NCBI Taxonomy" id="2755338"/>
    <lineage>
        <taxon>Bacteria</taxon>
        <taxon>Bacillati</taxon>
        <taxon>Bacillota</taxon>
        <taxon>Clostridia</taxon>
        <taxon>Thermoanaerobacterales</taxon>
        <taxon>Thermoanaerobacteraceae</taxon>
        <taxon>Aceticella</taxon>
    </lineage>
</organism>
<name>A0A974Y2M1_9THEO</name>
<keyword evidence="1" id="KW-0472">Membrane</keyword>
<keyword evidence="1" id="KW-1133">Transmembrane helix</keyword>
<reference evidence="2" key="1">
    <citation type="submission" date="2020-08" db="EMBL/GenBank/DDBJ databases">
        <title>Genomic insights into the carbon and energy metabolism of the first obligate autotrophic acetogenic bacterium Aceticella autotrophica gen. nov., sp. nov.</title>
        <authorList>
            <person name="Toshchakov S.V."/>
            <person name="Elcheninov A.G."/>
            <person name="Kublanov I.V."/>
            <person name="Frolov E.N."/>
            <person name="Lebedinsky A.V."/>
        </authorList>
    </citation>
    <scope>NUCLEOTIDE SEQUENCE</scope>
    <source>
        <strain evidence="2">3443-3Ac</strain>
    </source>
</reference>
<gene>
    <name evidence="2" type="ORF">ACETAC_05885</name>
</gene>
<dbReference type="KEGG" id="aaut:ACETAC_05885"/>
<dbReference type="AlphaFoldDB" id="A0A974Y2M1"/>
<keyword evidence="1" id="KW-0812">Transmembrane</keyword>
<evidence type="ECO:0000256" key="1">
    <source>
        <dbReference type="SAM" id="Phobius"/>
    </source>
</evidence>
<protein>
    <submittedName>
        <fullName evidence="2">Uncharacterized protein</fullName>
    </submittedName>
</protein>
<evidence type="ECO:0000313" key="2">
    <source>
        <dbReference type="EMBL" id="QSZ26458.1"/>
    </source>
</evidence>
<accession>A0A974Y2M1</accession>
<feature type="transmembrane region" description="Helical" evidence="1">
    <location>
        <begin position="32"/>
        <end position="51"/>
    </location>
</feature>
<feature type="transmembrane region" description="Helical" evidence="1">
    <location>
        <begin position="7"/>
        <end position="26"/>
    </location>
</feature>
<sequence length="54" mass="6055">MSKKCKGIFFISGWIIVQIIALFIAFKVLKNNVAIAILPSIIFVILGIPFFTKK</sequence>
<evidence type="ECO:0000313" key="3">
    <source>
        <dbReference type="Proteomes" id="UP000671913"/>
    </source>
</evidence>
<dbReference type="Proteomes" id="UP000671913">
    <property type="component" value="Chromosome"/>
</dbReference>